<organism evidence="2 3">
    <name type="scientific">Micromonospora fluostatini</name>
    <dbReference type="NCBI Taxonomy" id="1629071"/>
    <lineage>
        <taxon>Bacteria</taxon>
        <taxon>Bacillati</taxon>
        <taxon>Actinomycetota</taxon>
        <taxon>Actinomycetes</taxon>
        <taxon>Micromonosporales</taxon>
        <taxon>Micromonosporaceae</taxon>
        <taxon>Micromonospora</taxon>
    </lineage>
</organism>
<feature type="region of interest" description="Disordered" evidence="1">
    <location>
        <begin position="81"/>
        <end position="118"/>
    </location>
</feature>
<name>A0ABY2DDM7_9ACTN</name>
<evidence type="ECO:0000256" key="1">
    <source>
        <dbReference type="SAM" id="MobiDB-lite"/>
    </source>
</evidence>
<feature type="non-terminal residue" evidence="2">
    <location>
        <position position="118"/>
    </location>
</feature>
<comment type="caution">
    <text evidence="2">The sequence shown here is derived from an EMBL/GenBank/DDBJ whole genome shotgun (WGS) entry which is preliminary data.</text>
</comment>
<keyword evidence="2" id="KW-0131">Cell cycle</keyword>
<dbReference type="Proteomes" id="UP000295626">
    <property type="component" value="Unassembled WGS sequence"/>
</dbReference>
<keyword evidence="2" id="KW-0132">Cell division</keyword>
<dbReference type="EMBL" id="SMKE01000700">
    <property type="protein sequence ID" value="TDB86896.1"/>
    <property type="molecule type" value="Genomic_DNA"/>
</dbReference>
<feature type="compositionally biased region" description="Low complexity" evidence="1">
    <location>
        <begin position="81"/>
        <end position="96"/>
    </location>
</feature>
<proteinExistence type="predicted"/>
<gene>
    <name evidence="2" type="ORF">E1091_16100</name>
</gene>
<reference evidence="2 3" key="1">
    <citation type="submission" date="2019-02" db="EMBL/GenBank/DDBJ databases">
        <title>Draft genome sequences of novel Actinobacteria.</title>
        <authorList>
            <person name="Sahin N."/>
            <person name="Ay H."/>
            <person name="Saygin H."/>
        </authorList>
    </citation>
    <scope>NUCLEOTIDE SEQUENCE [LARGE SCALE GENOMIC DNA]</scope>
    <source>
        <strain evidence="2 3">JCM 30529</strain>
    </source>
</reference>
<protein>
    <submittedName>
        <fullName evidence="2">Cell division protein FtsK</fullName>
    </submittedName>
</protein>
<accession>A0ABY2DDM7</accession>
<evidence type="ECO:0000313" key="2">
    <source>
        <dbReference type="EMBL" id="TDB86896.1"/>
    </source>
</evidence>
<dbReference type="GO" id="GO:0051301">
    <property type="term" value="P:cell division"/>
    <property type="evidence" value="ECO:0007669"/>
    <property type="project" value="UniProtKB-KW"/>
</dbReference>
<feature type="compositionally biased region" description="Low complexity" evidence="1">
    <location>
        <begin position="109"/>
        <end position="118"/>
    </location>
</feature>
<sequence length="118" mass="12490">MADRRAQLVTRVRGMLADALGATRARMAAADADLAAGRERLTRIRRAAAAVPERVGGERDRRLAEIDAHHRARIGELARRAAAAAQREAPGAASAEWSDWRPTPPVGAAPPGAVRVGT</sequence>
<evidence type="ECO:0000313" key="3">
    <source>
        <dbReference type="Proteomes" id="UP000295626"/>
    </source>
</evidence>
<keyword evidence="3" id="KW-1185">Reference proteome</keyword>